<dbReference type="SUPFAM" id="SSF52540">
    <property type="entry name" value="P-loop containing nucleoside triphosphate hydrolases"/>
    <property type="match status" value="1"/>
</dbReference>
<evidence type="ECO:0000313" key="9">
    <source>
        <dbReference type="Proteomes" id="UP000526501"/>
    </source>
</evidence>
<dbReference type="EMBL" id="JACHVC010000013">
    <property type="protein sequence ID" value="MBC2608236.1"/>
    <property type="molecule type" value="Genomic_DNA"/>
</dbReference>
<protein>
    <recommendedName>
        <fullName evidence="7">Polysaccharide chain length determinant N-terminal domain-containing protein</fullName>
    </recommendedName>
</protein>
<feature type="domain" description="Polysaccharide chain length determinant N-terminal" evidence="7">
    <location>
        <begin position="19"/>
        <end position="110"/>
    </location>
</feature>
<gene>
    <name evidence="8" type="ORF">H5P27_19430</name>
</gene>
<evidence type="ECO:0000256" key="2">
    <source>
        <dbReference type="ARBA" id="ARBA00022475"/>
    </source>
</evidence>
<name>A0A7X1B9U4_9BACT</name>
<dbReference type="InterPro" id="IPR003856">
    <property type="entry name" value="LPS_length_determ_N"/>
</dbReference>
<dbReference type="Proteomes" id="UP000526501">
    <property type="component" value="Unassembled WGS sequence"/>
</dbReference>
<evidence type="ECO:0000256" key="1">
    <source>
        <dbReference type="ARBA" id="ARBA00004651"/>
    </source>
</evidence>
<dbReference type="Pfam" id="PF02706">
    <property type="entry name" value="Wzz"/>
    <property type="match status" value="1"/>
</dbReference>
<dbReference type="Gene3D" id="3.40.50.300">
    <property type="entry name" value="P-loop containing nucleotide triphosphate hydrolases"/>
    <property type="match status" value="1"/>
</dbReference>
<accession>A0A7X1B9U4</accession>
<feature type="transmembrane region" description="Helical" evidence="6">
    <location>
        <begin position="31"/>
        <end position="49"/>
    </location>
</feature>
<proteinExistence type="predicted"/>
<dbReference type="PANTHER" id="PTHR32309">
    <property type="entry name" value="TYROSINE-PROTEIN KINASE"/>
    <property type="match status" value="1"/>
</dbReference>
<keyword evidence="4 6" id="KW-1133">Transmembrane helix</keyword>
<keyword evidence="9" id="KW-1185">Reference proteome</keyword>
<keyword evidence="5 6" id="KW-0472">Membrane</keyword>
<dbReference type="RefSeq" id="WP_185662086.1">
    <property type="nucleotide sequence ID" value="NZ_CAWPOO010000013.1"/>
</dbReference>
<keyword evidence="3 6" id="KW-0812">Transmembrane</keyword>
<evidence type="ECO:0000259" key="7">
    <source>
        <dbReference type="Pfam" id="PF02706"/>
    </source>
</evidence>
<dbReference type="GO" id="GO:0005886">
    <property type="term" value="C:plasma membrane"/>
    <property type="evidence" value="ECO:0007669"/>
    <property type="project" value="UniProtKB-SubCell"/>
</dbReference>
<dbReference type="AlphaFoldDB" id="A0A7X1B9U4"/>
<evidence type="ECO:0000256" key="3">
    <source>
        <dbReference type="ARBA" id="ARBA00022692"/>
    </source>
</evidence>
<evidence type="ECO:0000313" key="8">
    <source>
        <dbReference type="EMBL" id="MBC2608236.1"/>
    </source>
</evidence>
<sequence length="781" mass="86289">MNNTTNQAAPSGLSLSPSDIYFILFRHKFKIIFFIILGLAAGAAAYKYIPNQYKSSAQLLIRYVTEKRDVVDENGSTVTAAIGGRGSEHIKMTELAILTSLDLAKDVANTLYETTPQPELAEMDAEAAKQTLTGQVAQGMEANFGNQSNIIMLSYGSESPDQVQAILQTIIDTYLKRHYEIHRAEGTFDEYLTVKTDELRANLLQTEELIIKTKQKAGIVSIEQSRNSINSEISRIQNNIFETQTNLAENQALQERLQKEAGTAPAAPQADEEEVVDVQENATLAQAIRDYEARSTRLEIFREQQRNLITRFAPGSTRIKAIEKKIEELEGELTQLLKDHPDLALRGAVTAGKETDEDLPYEIRISTAKANSIALQERLNILQTHLKSLYTESTRIDEVELTLNQLERRREMEANQYNTFLASLRQNQLDEEISSGRVNNITLLQQPTPPSKDSTLKMQIAGGTAGGIAILGLLWAFLKELLLDKSIKRPQEVQKATGLPLFLTIPDSKGKEFRKLTKRSNSVQRQLIGRGKVTKGADYAPKSTALKAAAKSKPDEYAVAKGNAQISPWEPQHVLHNYFEALRDRVIGYFESRNLQHNPKLIGLTGLGEQPGVSTIASGLAGSLSKTEGGNVLLVDMTLGQESAKQFYKGEEVSSLDEALESKDKAKLGENLYVVAEGTNGYKLPSILPSRFNSIVPKLKASDFDYIIFDMPAVSPISATPRLASFMDVVLMVVESEQTDSAVAKQATELLGDSKAHLGVVLNKTKSYVPNQLEQDFLGLK</sequence>
<organism evidence="8 9">
    <name type="scientific">Pelagicoccus albus</name>
    <dbReference type="NCBI Taxonomy" id="415222"/>
    <lineage>
        <taxon>Bacteria</taxon>
        <taxon>Pseudomonadati</taxon>
        <taxon>Verrucomicrobiota</taxon>
        <taxon>Opitutia</taxon>
        <taxon>Puniceicoccales</taxon>
        <taxon>Pelagicoccaceae</taxon>
        <taxon>Pelagicoccus</taxon>
    </lineage>
</organism>
<dbReference type="InterPro" id="IPR027417">
    <property type="entry name" value="P-loop_NTPase"/>
</dbReference>
<keyword evidence="2" id="KW-1003">Cell membrane</keyword>
<dbReference type="GO" id="GO:0004713">
    <property type="term" value="F:protein tyrosine kinase activity"/>
    <property type="evidence" value="ECO:0007669"/>
    <property type="project" value="TreeGrafter"/>
</dbReference>
<dbReference type="PANTHER" id="PTHR32309:SF13">
    <property type="entry name" value="FERRIC ENTEROBACTIN TRANSPORT PROTEIN FEPE"/>
    <property type="match status" value="1"/>
</dbReference>
<evidence type="ECO:0000256" key="4">
    <source>
        <dbReference type="ARBA" id="ARBA00022989"/>
    </source>
</evidence>
<evidence type="ECO:0000256" key="6">
    <source>
        <dbReference type="SAM" id="Phobius"/>
    </source>
</evidence>
<comment type="caution">
    <text evidence="8">The sequence shown here is derived from an EMBL/GenBank/DDBJ whole genome shotgun (WGS) entry which is preliminary data.</text>
</comment>
<dbReference type="InterPro" id="IPR050445">
    <property type="entry name" value="Bact_polysacc_biosynth/exp"/>
</dbReference>
<evidence type="ECO:0000256" key="5">
    <source>
        <dbReference type="ARBA" id="ARBA00023136"/>
    </source>
</evidence>
<reference evidence="8 9" key="1">
    <citation type="submission" date="2020-07" db="EMBL/GenBank/DDBJ databases">
        <authorList>
            <person name="Feng X."/>
        </authorList>
    </citation>
    <scope>NUCLEOTIDE SEQUENCE [LARGE SCALE GENOMIC DNA]</scope>
    <source>
        <strain evidence="8 9">JCM23202</strain>
    </source>
</reference>
<comment type="subcellular location">
    <subcellularLocation>
        <location evidence="1">Cell membrane</location>
        <topology evidence="1">Multi-pass membrane protein</topology>
    </subcellularLocation>
</comment>